<reference evidence="2" key="1">
    <citation type="submission" date="2022-08" db="EMBL/GenBank/DDBJ databases">
        <authorList>
            <person name="Bogun A."/>
            <person name="Kislichkina A."/>
            <person name="Solomentsev V."/>
            <person name="Skryabin Y."/>
            <person name="Sizova A."/>
            <person name="Platonov M."/>
            <person name="Dentovskaya S."/>
        </authorList>
    </citation>
    <scope>NUCLEOTIDE SEQUENCE</scope>
    <source>
        <strain evidence="2">SCPM-O-B-7604</strain>
    </source>
</reference>
<dbReference type="InterPro" id="IPR010982">
    <property type="entry name" value="Lambda_DNA-bd_dom_sf"/>
</dbReference>
<name>A0ABY5UJ87_9GAMM</name>
<dbReference type="InterPro" id="IPR031856">
    <property type="entry name" value="YdaS_toxin-like"/>
</dbReference>
<sequence>MSKDALHRVIDAVGSTKSLAEQLGISQQSIGKWKNKRKGIIPHARVLEIFAVSGITPHELRPDIYPNPTDGLPVDYQSNTSAQ</sequence>
<gene>
    <name evidence="2" type="ORF">N0H69_12480</name>
</gene>
<dbReference type="EMBL" id="CP104006">
    <property type="protein sequence ID" value="UWM43546.1"/>
    <property type="molecule type" value="Genomic_DNA"/>
</dbReference>
<dbReference type="Pfam" id="PF15943">
    <property type="entry name" value="YdaS_toxin"/>
    <property type="match status" value="1"/>
</dbReference>
<evidence type="ECO:0000313" key="3">
    <source>
        <dbReference type="Proteomes" id="UP001057860"/>
    </source>
</evidence>
<keyword evidence="3" id="KW-1185">Reference proteome</keyword>
<dbReference type="Gene3D" id="1.10.260.40">
    <property type="entry name" value="lambda repressor-like DNA-binding domains"/>
    <property type="match status" value="1"/>
</dbReference>
<evidence type="ECO:0000256" key="1">
    <source>
        <dbReference type="SAM" id="MobiDB-lite"/>
    </source>
</evidence>
<proteinExistence type="predicted"/>
<dbReference type="GeneID" id="75140829"/>
<dbReference type="Proteomes" id="UP001057860">
    <property type="component" value="Chromosome"/>
</dbReference>
<dbReference type="InterPro" id="IPR001387">
    <property type="entry name" value="Cro/C1-type_HTH"/>
</dbReference>
<organism evidence="2 3">
    <name type="scientific">Yersinia alsatica</name>
    <dbReference type="NCBI Taxonomy" id="2890317"/>
    <lineage>
        <taxon>Bacteria</taxon>
        <taxon>Pseudomonadati</taxon>
        <taxon>Pseudomonadota</taxon>
        <taxon>Gammaproteobacteria</taxon>
        <taxon>Enterobacterales</taxon>
        <taxon>Yersiniaceae</taxon>
        <taxon>Yersinia</taxon>
    </lineage>
</organism>
<feature type="region of interest" description="Disordered" evidence="1">
    <location>
        <begin position="61"/>
        <end position="83"/>
    </location>
</feature>
<dbReference type="SUPFAM" id="SSF47413">
    <property type="entry name" value="lambda repressor-like DNA-binding domains"/>
    <property type="match status" value="1"/>
</dbReference>
<dbReference type="CDD" id="cd00093">
    <property type="entry name" value="HTH_XRE"/>
    <property type="match status" value="1"/>
</dbReference>
<protein>
    <submittedName>
        <fullName evidence="2">Helix-turn-helix domain-containing protein</fullName>
    </submittedName>
</protein>
<accession>A0ABY5UJ87</accession>
<evidence type="ECO:0000313" key="2">
    <source>
        <dbReference type="EMBL" id="UWM43546.1"/>
    </source>
</evidence>
<dbReference type="RefSeq" id="WP_050121139.1">
    <property type="nucleotide sequence ID" value="NZ_CABHWQ010000004.1"/>
</dbReference>